<comment type="caution">
    <text evidence="1">The sequence shown here is derived from an EMBL/GenBank/DDBJ whole genome shotgun (WGS) entry which is preliminary data.</text>
</comment>
<gene>
    <name evidence="1" type="ORF">ACOLOM_LOCUS2289</name>
</gene>
<sequence>MDAYFTFKGPKGFSIRYFWKPIIEGPGGGVLVEGSEIVTLFVPTTFAPPDKKWTFKDVLFEEKKTISSIEVEALLPRHVFSPGEEINFSLLLNNYSTGRITRVQSSLRKHYEGPLDKRSICEKHERCLVSTEKRCDIKEQETGNIEFFLTVPSKHHQVPPTFQGRHLKVYYTLRCVIQAETGKLFTKMQYHELTIPIAIAPYPHIPHDKVSVDMIFPSHEESNLLPFFFDPNEDHPPNDKENRNKSCKLSYDSILSLQLDDCENGQECSSVDKASDFT</sequence>
<reference evidence="1" key="1">
    <citation type="submission" date="2021-06" db="EMBL/GenBank/DDBJ databases">
        <authorList>
            <person name="Kallberg Y."/>
            <person name="Tangrot J."/>
            <person name="Rosling A."/>
        </authorList>
    </citation>
    <scope>NUCLEOTIDE SEQUENCE</scope>
    <source>
        <strain evidence="1">CL356</strain>
    </source>
</reference>
<proteinExistence type="predicted"/>
<keyword evidence="2" id="KW-1185">Reference proteome</keyword>
<dbReference type="EMBL" id="CAJVPT010002877">
    <property type="protein sequence ID" value="CAG8488700.1"/>
    <property type="molecule type" value="Genomic_DNA"/>
</dbReference>
<evidence type="ECO:0000313" key="2">
    <source>
        <dbReference type="Proteomes" id="UP000789525"/>
    </source>
</evidence>
<organism evidence="1 2">
    <name type="scientific">Acaulospora colombiana</name>
    <dbReference type="NCBI Taxonomy" id="27376"/>
    <lineage>
        <taxon>Eukaryota</taxon>
        <taxon>Fungi</taxon>
        <taxon>Fungi incertae sedis</taxon>
        <taxon>Mucoromycota</taxon>
        <taxon>Glomeromycotina</taxon>
        <taxon>Glomeromycetes</taxon>
        <taxon>Diversisporales</taxon>
        <taxon>Acaulosporaceae</taxon>
        <taxon>Acaulospora</taxon>
    </lineage>
</organism>
<name>A0ACA9KRG9_9GLOM</name>
<protein>
    <submittedName>
        <fullName evidence="1">7033_t:CDS:1</fullName>
    </submittedName>
</protein>
<evidence type="ECO:0000313" key="1">
    <source>
        <dbReference type="EMBL" id="CAG8488700.1"/>
    </source>
</evidence>
<dbReference type="Proteomes" id="UP000789525">
    <property type="component" value="Unassembled WGS sequence"/>
</dbReference>
<accession>A0ACA9KRG9</accession>